<dbReference type="InterPro" id="IPR011067">
    <property type="entry name" value="Plasmid_toxin/cell-grow_inhib"/>
</dbReference>
<evidence type="ECO:0000313" key="1">
    <source>
        <dbReference type="EMBL" id="SFZ97728.1"/>
    </source>
</evidence>
<organism evidence="1">
    <name type="scientific">hydrothermal vent metagenome</name>
    <dbReference type="NCBI Taxonomy" id="652676"/>
    <lineage>
        <taxon>unclassified sequences</taxon>
        <taxon>metagenomes</taxon>
        <taxon>ecological metagenomes</taxon>
    </lineage>
</organism>
<dbReference type="GO" id="GO:0006402">
    <property type="term" value="P:mRNA catabolic process"/>
    <property type="evidence" value="ECO:0007669"/>
    <property type="project" value="TreeGrafter"/>
</dbReference>
<dbReference type="InterPro" id="IPR003477">
    <property type="entry name" value="PemK-like"/>
</dbReference>
<dbReference type="SUPFAM" id="SSF50118">
    <property type="entry name" value="Cell growth inhibitor/plasmid maintenance toxic component"/>
    <property type="match status" value="1"/>
</dbReference>
<name>A0A1W1ECI7_9ZZZZ</name>
<dbReference type="PIRSF" id="PIRSF033490">
    <property type="entry name" value="MazF"/>
    <property type="match status" value="1"/>
</dbReference>
<sequence>MNIKQGEVWLVEFYPKVGSEITKLRPAIVVSHDEIGRLPLKTIVPVTDWKSNYRHYPWMISISNELSNGLTKLSAIDCFQIKNFSNDRFVKKLGEVNGEVLKNVHCTIMKTFNPLSN</sequence>
<reference evidence="1" key="1">
    <citation type="submission" date="2016-10" db="EMBL/GenBank/DDBJ databases">
        <authorList>
            <person name="de Groot N.N."/>
        </authorList>
    </citation>
    <scope>NUCLEOTIDE SEQUENCE</scope>
</reference>
<dbReference type="GO" id="GO:0003677">
    <property type="term" value="F:DNA binding"/>
    <property type="evidence" value="ECO:0007669"/>
    <property type="project" value="InterPro"/>
</dbReference>
<dbReference type="PANTHER" id="PTHR33988:SF2">
    <property type="entry name" value="ENDORIBONUCLEASE MAZF"/>
    <property type="match status" value="1"/>
</dbReference>
<gene>
    <name evidence="1" type="ORF">MNB_SV-5-796</name>
</gene>
<dbReference type="GO" id="GO:0016075">
    <property type="term" value="P:rRNA catabolic process"/>
    <property type="evidence" value="ECO:0007669"/>
    <property type="project" value="TreeGrafter"/>
</dbReference>
<dbReference type="EMBL" id="FPKX01000018">
    <property type="protein sequence ID" value="SFZ97728.1"/>
    <property type="molecule type" value="Genomic_DNA"/>
</dbReference>
<dbReference type="Gene3D" id="2.30.30.110">
    <property type="match status" value="1"/>
</dbReference>
<protein>
    <submittedName>
        <fullName evidence="1">Death on curing protein, Doc toxin</fullName>
    </submittedName>
</protein>
<proteinExistence type="predicted"/>
<dbReference type="AlphaFoldDB" id="A0A1W1ECI7"/>
<accession>A0A1W1ECI7</accession>
<dbReference type="GO" id="GO:0004521">
    <property type="term" value="F:RNA endonuclease activity"/>
    <property type="evidence" value="ECO:0007669"/>
    <property type="project" value="TreeGrafter"/>
</dbReference>
<dbReference type="Pfam" id="PF02452">
    <property type="entry name" value="PemK_toxin"/>
    <property type="match status" value="1"/>
</dbReference>
<dbReference type="PANTHER" id="PTHR33988">
    <property type="entry name" value="ENDORIBONUCLEASE MAZF-RELATED"/>
    <property type="match status" value="1"/>
</dbReference>